<protein>
    <submittedName>
        <fullName evidence="2">Uncharacterized protein</fullName>
    </submittedName>
</protein>
<evidence type="ECO:0000313" key="2">
    <source>
        <dbReference type="EMBL" id="SES14555.1"/>
    </source>
</evidence>
<gene>
    <name evidence="2" type="ORF">SAMN02910429_02323</name>
</gene>
<feature type="region of interest" description="Disordered" evidence="1">
    <location>
        <begin position="14"/>
        <end position="71"/>
    </location>
</feature>
<sequence>MTFAYRTGFKDRKDANHFKPERLNAAKKKNGSGSHNKEVCQSDDTSSNSSLRHSGLQSLIPDDSNILQSNTSPDACGDCSGTAKGEVVEILEFTHFFEHCTFDKTDYSERGRHLKKYIRVIVAVDLVTVATKTGTTS</sequence>
<accession>A0A1H9UYI9</accession>
<dbReference type="Proteomes" id="UP000182471">
    <property type="component" value="Unassembled WGS sequence"/>
</dbReference>
<proteinExistence type="predicted"/>
<keyword evidence="3" id="KW-1185">Reference proteome</keyword>
<dbReference type="RefSeq" id="WP_034226612.1">
    <property type="nucleotide sequence ID" value="NZ_FOGW01000047.1"/>
</dbReference>
<reference evidence="3" key="1">
    <citation type="submission" date="2016-10" db="EMBL/GenBank/DDBJ databases">
        <authorList>
            <person name="Varghese N."/>
            <person name="Submissions S."/>
        </authorList>
    </citation>
    <scope>NUCLEOTIDE SEQUENCE [LARGE SCALE GENOMIC DNA]</scope>
    <source>
        <strain evidence="3">S1b</strain>
    </source>
</reference>
<evidence type="ECO:0000313" key="3">
    <source>
        <dbReference type="Proteomes" id="UP000182471"/>
    </source>
</evidence>
<organism evidence="2 3">
    <name type="scientific">Lachnobacterium bovis</name>
    <dbReference type="NCBI Taxonomy" id="140626"/>
    <lineage>
        <taxon>Bacteria</taxon>
        <taxon>Bacillati</taxon>
        <taxon>Bacillota</taxon>
        <taxon>Clostridia</taxon>
        <taxon>Lachnospirales</taxon>
        <taxon>Lachnospiraceae</taxon>
        <taxon>Lachnobacterium</taxon>
    </lineage>
</organism>
<feature type="compositionally biased region" description="Basic and acidic residues" evidence="1">
    <location>
        <begin position="14"/>
        <end position="24"/>
    </location>
</feature>
<name>A0A1H9UYI9_9FIRM</name>
<dbReference type="EMBL" id="FOGW01000047">
    <property type="protein sequence ID" value="SES14555.1"/>
    <property type="molecule type" value="Genomic_DNA"/>
</dbReference>
<evidence type="ECO:0000256" key="1">
    <source>
        <dbReference type="SAM" id="MobiDB-lite"/>
    </source>
</evidence>
<dbReference type="AlphaFoldDB" id="A0A1H9UYI9"/>
<feature type="compositionally biased region" description="Polar residues" evidence="1">
    <location>
        <begin position="42"/>
        <end position="57"/>
    </location>
</feature>